<dbReference type="EMBL" id="LAZR01000213">
    <property type="protein sequence ID" value="KKN81611.1"/>
    <property type="molecule type" value="Genomic_DNA"/>
</dbReference>
<reference evidence="1" key="1">
    <citation type="journal article" date="2015" name="Nature">
        <title>Complex archaea that bridge the gap between prokaryotes and eukaryotes.</title>
        <authorList>
            <person name="Spang A."/>
            <person name="Saw J.H."/>
            <person name="Jorgensen S.L."/>
            <person name="Zaremba-Niedzwiedzka K."/>
            <person name="Martijn J."/>
            <person name="Lind A.E."/>
            <person name="van Eijk R."/>
            <person name="Schleper C."/>
            <person name="Guy L."/>
            <person name="Ettema T.J."/>
        </authorList>
    </citation>
    <scope>NUCLEOTIDE SEQUENCE</scope>
</reference>
<dbReference type="AlphaFoldDB" id="A0A0F9W7F3"/>
<dbReference type="Pfam" id="PF10049">
    <property type="entry name" value="DUF2283"/>
    <property type="match status" value="1"/>
</dbReference>
<evidence type="ECO:0000313" key="1">
    <source>
        <dbReference type="EMBL" id="KKN81611.1"/>
    </source>
</evidence>
<sequence length="64" mass="7094">MASTKLPGFGGKIFILSVDPKTDAAYLRLRDRDIEQTIEINSEINIDYDKGGNVVGIEILRSPE</sequence>
<name>A0A0F9W7F3_9ZZZZ</name>
<comment type="caution">
    <text evidence="1">The sequence shown here is derived from an EMBL/GenBank/DDBJ whole genome shotgun (WGS) entry which is preliminary data.</text>
</comment>
<accession>A0A0F9W7F3</accession>
<dbReference type="InterPro" id="IPR019270">
    <property type="entry name" value="DUF2283"/>
</dbReference>
<evidence type="ECO:0008006" key="2">
    <source>
        <dbReference type="Google" id="ProtNLM"/>
    </source>
</evidence>
<proteinExistence type="predicted"/>
<gene>
    <name evidence="1" type="ORF">LCGC14_0318900</name>
</gene>
<protein>
    <recommendedName>
        <fullName evidence="2">DUF2283 domain-containing protein</fullName>
    </recommendedName>
</protein>
<organism evidence="1">
    <name type="scientific">marine sediment metagenome</name>
    <dbReference type="NCBI Taxonomy" id="412755"/>
    <lineage>
        <taxon>unclassified sequences</taxon>
        <taxon>metagenomes</taxon>
        <taxon>ecological metagenomes</taxon>
    </lineage>
</organism>